<evidence type="ECO:0008006" key="4">
    <source>
        <dbReference type="Google" id="ProtNLM"/>
    </source>
</evidence>
<gene>
    <name evidence="2" type="ORF">KC660_02515</name>
</gene>
<evidence type="ECO:0000313" key="2">
    <source>
        <dbReference type="EMBL" id="MCA9382259.1"/>
    </source>
</evidence>
<dbReference type="EMBL" id="JAGQLG010000093">
    <property type="protein sequence ID" value="MCA9382259.1"/>
    <property type="molecule type" value="Genomic_DNA"/>
</dbReference>
<evidence type="ECO:0000256" key="1">
    <source>
        <dbReference type="SAM" id="Phobius"/>
    </source>
</evidence>
<keyword evidence="1" id="KW-1133">Transmembrane helix</keyword>
<dbReference type="Pfam" id="PF03415">
    <property type="entry name" value="Peptidase_C11"/>
    <property type="match status" value="1"/>
</dbReference>
<dbReference type="AlphaFoldDB" id="A0A955RI62"/>
<dbReference type="PANTHER" id="PTHR37835">
    <property type="entry name" value="ALPHA-CLOSTRIPAIN"/>
    <property type="match status" value="1"/>
</dbReference>
<evidence type="ECO:0000313" key="3">
    <source>
        <dbReference type="Proteomes" id="UP000782843"/>
    </source>
</evidence>
<dbReference type="Gene3D" id="3.40.50.11970">
    <property type="match status" value="1"/>
</dbReference>
<reference evidence="2" key="1">
    <citation type="submission" date="2020-04" db="EMBL/GenBank/DDBJ databases">
        <authorList>
            <person name="Zhang T."/>
        </authorList>
    </citation>
    <scope>NUCLEOTIDE SEQUENCE</scope>
    <source>
        <strain evidence="2">HKST-UBA10</strain>
    </source>
</reference>
<keyword evidence="1" id="KW-0472">Membrane</keyword>
<protein>
    <recommendedName>
        <fullName evidence="4">Clostripain</fullName>
    </recommendedName>
</protein>
<proteinExistence type="predicted"/>
<dbReference type="PANTHER" id="PTHR37835:SF1">
    <property type="entry name" value="ALPHA-CLOSTRIPAIN"/>
    <property type="match status" value="1"/>
</dbReference>
<feature type="transmembrane region" description="Helical" evidence="1">
    <location>
        <begin position="7"/>
        <end position="28"/>
    </location>
</feature>
<organism evidence="2 3">
    <name type="scientific">Candidatus Dojkabacteria bacterium</name>
    <dbReference type="NCBI Taxonomy" id="2099670"/>
    <lineage>
        <taxon>Bacteria</taxon>
        <taxon>Candidatus Dojkabacteria</taxon>
    </lineage>
</organism>
<accession>A0A955RI62</accession>
<sequence length="647" mass="70998">MAKSSKTGGIASGFIVLILIGLGAFLLYRGGYLNSLFRSDYTTAGENKTAYVAVYVVGSSLEDDGQAGTTDMDEMVKGFKQLSDNELKNINWYVAFGGAKVTGWKGIKYATIECLIQDSANNVYGDDTCYDYEDPNANMASVQTYSKFLSKVAENATGYKTTYLINWDHGGDYVGYGQDSNYPDSILSLNDMKASLASGGLKYSVIGFDACLMAGLEVGEALHDSGSYLLASEETEPGDGWYYTDVVKIIANGDPADVEQTGTKLIDSYIDEKSHQGSFGKTLSLVNLDNFSSLLNSFNALIEPSVDTTNHSRFVNAFVNSEAYGALLGDTSSYSVDLQDMLNMIQNDDLNDTEKALLTNLTNAISSYVVYTREDGYRPGSYGVSIFNANNYNYWRNNVYTRTDSVSDSWYKYLRGYFDQAVEDNTPPTISGLKKCEQDGVQGACVEITDNVGIREVFVGSTYDLGQGKYKVYNADEIKSVNYKTYFGSSEDTDEFKLCTDGNTCIVIPIAVTKEIPNKGYIGLSMITVNGKQALLSTILNEKKDGLADKDSYYYYFTDSIQEGVLLPSRQQAKFTRGDIVNPMFRILDTKNGSSTYKEDDSSVTIGRDVTFKTEPATEDPTIFIGAVDVKLNLSVVSLNDLKAEAQ</sequence>
<reference evidence="2" key="2">
    <citation type="journal article" date="2021" name="Microbiome">
        <title>Successional dynamics and alternative stable states in a saline activated sludge microbial community over 9 years.</title>
        <authorList>
            <person name="Wang Y."/>
            <person name="Ye J."/>
            <person name="Ju F."/>
            <person name="Liu L."/>
            <person name="Boyd J.A."/>
            <person name="Deng Y."/>
            <person name="Parks D.H."/>
            <person name="Jiang X."/>
            <person name="Yin X."/>
            <person name="Woodcroft B.J."/>
            <person name="Tyson G.W."/>
            <person name="Hugenholtz P."/>
            <person name="Polz M.F."/>
            <person name="Zhang T."/>
        </authorList>
    </citation>
    <scope>NUCLEOTIDE SEQUENCE</scope>
    <source>
        <strain evidence="2">HKST-UBA10</strain>
    </source>
</reference>
<name>A0A955RI62_9BACT</name>
<comment type="caution">
    <text evidence="2">The sequence shown here is derived from an EMBL/GenBank/DDBJ whole genome shotgun (WGS) entry which is preliminary data.</text>
</comment>
<keyword evidence="1" id="KW-0812">Transmembrane</keyword>
<dbReference type="Proteomes" id="UP000782843">
    <property type="component" value="Unassembled WGS sequence"/>
</dbReference>
<dbReference type="InterPro" id="IPR005077">
    <property type="entry name" value="Peptidase_C11"/>
</dbReference>